<evidence type="ECO:0000313" key="9">
    <source>
        <dbReference type="EMBL" id="KAH9419770.1"/>
    </source>
</evidence>
<keyword evidence="4 5" id="KW-0539">Nucleus</keyword>
<feature type="region of interest" description="Disordered" evidence="7">
    <location>
        <begin position="95"/>
        <end position="116"/>
    </location>
</feature>
<evidence type="ECO:0000256" key="2">
    <source>
        <dbReference type="ARBA" id="ARBA00023125"/>
    </source>
</evidence>
<dbReference type="EMBL" id="NJHN03000054">
    <property type="protein sequence ID" value="KAH9419770.1"/>
    <property type="molecule type" value="Genomic_DNA"/>
</dbReference>
<dbReference type="Proteomes" id="UP000887458">
    <property type="component" value="Unassembled WGS sequence"/>
</dbReference>
<evidence type="ECO:0000256" key="3">
    <source>
        <dbReference type="ARBA" id="ARBA00023155"/>
    </source>
</evidence>
<gene>
    <name evidence="9" type="ORF">DERP_001601</name>
</gene>
<reference evidence="9 10" key="2">
    <citation type="journal article" date="2022" name="Mol. Biol. Evol.">
        <title>Comparative Genomics Reveals Insights into the Divergent Evolution of Astigmatic Mites and Household Pest Adaptations.</title>
        <authorList>
            <person name="Xiong Q."/>
            <person name="Wan A.T."/>
            <person name="Liu X."/>
            <person name="Fung C.S."/>
            <person name="Xiao X."/>
            <person name="Malainual N."/>
            <person name="Hou J."/>
            <person name="Wang L."/>
            <person name="Wang M."/>
            <person name="Yang K.Y."/>
            <person name="Cui Y."/>
            <person name="Leung E.L."/>
            <person name="Nong W."/>
            <person name="Shin S.K."/>
            <person name="Au S.W."/>
            <person name="Jeong K.Y."/>
            <person name="Chew F.T."/>
            <person name="Hui J.H."/>
            <person name="Leung T.F."/>
            <person name="Tungtrongchitr A."/>
            <person name="Zhong N."/>
            <person name="Liu Z."/>
            <person name="Tsui S.K."/>
        </authorList>
    </citation>
    <scope>NUCLEOTIDE SEQUENCE [LARGE SCALE GENOMIC DNA]</scope>
    <source>
        <strain evidence="9">Derp</strain>
    </source>
</reference>
<accession>A0ABQ8JBK0</accession>
<dbReference type="PANTHER" id="PTHR24329">
    <property type="entry name" value="HOMEOBOX PROTEIN ARISTALESS"/>
    <property type="match status" value="1"/>
</dbReference>
<dbReference type="InterPro" id="IPR017970">
    <property type="entry name" value="Homeobox_CS"/>
</dbReference>
<reference evidence="9 10" key="1">
    <citation type="journal article" date="2018" name="J. Allergy Clin. Immunol.">
        <title>High-quality assembly of Dermatophagoides pteronyssinus genome and transcriptome reveals a wide range of novel allergens.</title>
        <authorList>
            <person name="Liu X.Y."/>
            <person name="Yang K.Y."/>
            <person name="Wang M.Q."/>
            <person name="Kwok J.S."/>
            <person name="Zeng X."/>
            <person name="Yang Z."/>
            <person name="Xiao X.J."/>
            <person name="Lau C.P."/>
            <person name="Li Y."/>
            <person name="Huang Z.M."/>
            <person name="Ba J.G."/>
            <person name="Yim A.K."/>
            <person name="Ouyang C.Y."/>
            <person name="Ngai S.M."/>
            <person name="Chan T.F."/>
            <person name="Leung E.L."/>
            <person name="Liu L."/>
            <person name="Liu Z.G."/>
            <person name="Tsui S.K."/>
        </authorList>
    </citation>
    <scope>NUCLEOTIDE SEQUENCE [LARGE SCALE GENOMIC DNA]</scope>
    <source>
        <strain evidence="9">Derp</strain>
    </source>
</reference>
<dbReference type="PROSITE" id="PS00027">
    <property type="entry name" value="HOMEOBOX_1"/>
    <property type="match status" value="1"/>
</dbReference>
<proteinExistence type="predicted"/>
<evidence type="ECO:0000256" key="7">
    <source>
        <dbReference type="SAM" id="MobiDB-lite"/>
    </source>
</evidence>
<dbReference type="Gene3D" id="1.10.10.60">
    <property type="entry name" value="Homeodomain-like"/>
    <property type="match status" value="1"/>
</dbReference>
<dbReference type="CDD" id="cd00086">
    <property type="entry name" value="homeodomain"/>
    <property type="match status" value="1"/>
</dbReference>
<protein>
    <recommendedName>
        <fullName evidence="8">Homeobox domain-containing protein</fullName>
    </recommendedName>
</protein>
<dbReference type="InterPro" id="IPR009057">
    <property type="entry name" value="Homeodomain-like_sf"/>
</dbReference>
<feature type="compositionally biased region" description="Basic and acidic residues" evidence="7">
    <location>
        <begin position="95"/>
        <end position="112"/>
    </location>
</feature>
<dbReference type="PROSITE" id="PS50071">
    <property type="entry name" value="HOMEOBOX_2"/>
    <property type="match status" value="1"/>
</dbReference>
<comment type="subcellular location">
    <subcellularLocation>
        <location evidence="1 5 6">Nucleus</location>
    </subcellularLocation>
</comment>
<organism evidence="9 10">
    <name type="scientific">Dermatophagoides pteronyssinus</name>
    <name type="common">European house dust mite</name>
    <dbReference type="NCBI Taxonomy" id="6956"/>
    <lineage>
        <taxon>Eukaryota</taxon>
        <taxon>Metazoa</taxon>
        <taxon>Ecdysozoa</taxon>
        <taxon>Arthropoda</taxon>
        <taxon>Chelicerata</taxon>
        <taxon>Arachnida</taxon>
        <taxon>Acari</taxon>
        <taxon>Acariformes</taxon>
        <taxon>Sarcoptiformes</taxon>
        <taxon>Astigmata</taxon>
        <taxon>Psoroptidia</taxon>
        <taxon>Analgoidea</taxon>
        <taxon>Pyroglyphidae</taxon>
        <taxon>Dermatophagoidinae</taxon>
        <taxon>Dermatophagoides</taxon>
    </lineage>
</organism>
<evidence type="ECO:0000259" key="8">
    <source>
        <dbReference type="PROSITE" id="PS50071"/>
    </source>
</evidence>
<keyword evidence="2 5" id="KW-0238">DNA-binding</keyword>
<dbReference type="Pfam" id="PF00046">
    <property type="entry name" value="Homeodomain"/>
    <property type="match status" value="1"/>
</dbReference>
<feature type="region of interest" description="Disordered" evidence="7">
    <location>
        <begin position="270"/>
        <end position="298"/>
    </location>
</feature>
<feature type="compositionally biased region" description="Low complexity" evidence="7">
    <location>
        <begin position="286"/>
        <end position="298"/>
    </location>
</feature>
<evidence type="ECO:0000256" key="4">
    <source>
        <dbReference type="ARBA" id="ARBA00023242"/>
    </source>
</evidence>
<dbReference type="InterPro" id="IPR001356">
    <property type="entry name" value="HD"/>
</dbReference>
<keyword evidence="3 5" id="KW-0371">Homeobox</keyword>
<feature type="domain" description="Homeobox" evidence="8">
    <location>
        <begin position="35"/>
        <end position="95"/>
    </location>
</feature>
<evidence type="ECO:0000313" key="10">
    <source>
        <dbReference type="Proteomes" id="UP000887458"/>
    </source>
</evidence>
<comment type="caution">
    <text evidence="9">The sequence shown here is derived from an EMBL/GenBank/DDBJ whole genome shotgun (WGS) entry which is preliminary data.</text>
</comment>
<dbReference type="PANTHER" id="PTHR24329:SF543">
    <property type="entry name" value="FI01017P-RELATED"/>
    <property type="match status" value="1"/>
</dbReference>
<evidence type="ECO:0000256" key="5">
    <source>
        <dbReference type="PROSITE-ProRule" id="PRU00108"/>
    </source>
</evidence>
<evidence type="ECO:0000256" key="1">
    <source>
        <dbReference type="ARBA" id="ARBA00004123"/>
    </source>
</evidence>
<sequence length="298" mass="33795">MIASSIKMVWKFDLLGVFSMYGSNVDGSDEAFIRRKQRRNRTTFSVQQLEELEKAFAQTHYPDVFTREDLAMKINLTEARVQVWFQNRRAKWRKSERLRKERETNGNDDHLLDIGSQSPTINIDVASAEMSSTPSTSPDTNDLKDTDRLLTADDHSLIRNKIKSDDENHTPTNDLSIIKHKQSNFPISSLIANNNRTNSVNDFGQSSFISSIKHPFYQGGVHSLFDRSPFFREISMSPHFSVPTFNSIQNSLFASAFNNTGNDKRTLLCQNGDNNGDNKSPPPPITNIITETTNSNSK</sequence>
<evidence type="ECO:0000256" key="6">
    <source>
        <dbReference type="RuleBase" id="RU000682"/>
    </source>
</evidence>
<dbReference type="SMART" id="SM00389">
    <property type="entry name" value="HOX"/>
    <property type="match status" value="1"/>
</dbReference>
<feature type="DNA-binding region" description="Homeobox" evidence="5">
    <location>
        <begin position="37"/>
        <end position="96"/>
    </location>
</feature>
<name>A0ABQ8JBK0_DERPT</name>
<keyword evidence="10" id="KW-1185">Reference proteome</keyword>
<dbReference type="InterPro" id="IPR050649">
    <property type="entry name" value="Paired_Homeobox_TFs"/>
</dbReference>
<dbReference type="SUPFAM" id="SSF46689">
    <property type="entry name" value="Homeodomain-like"/>
    <property type="match status" value="1"/>
</dbReference>